<organism evidence="8 9">
    <name type="scientific">Tegillarca granosa</name>
    <name type="common">Malaysian cockle</name>
    <name type="synonym">Anadara granosa</name>
    <dbReference type="NCBI Taxonomy" id="220873"/>
    <lineage>
        <taxon>Eukaryota</taxon>
        <taxon>Metazoa</taxon>
        <taxon>Spiralia</taxon>
        <taxon>Lophotrochozoa</taxon>
        <taxon>Mollusca</taxon>
        <taxon>Bivalvia</taxon>
        <taxon>Autobranchia</taxon>
        <taxon>Pteriomorphia</taxon>
        <taxon>Arcoida</taxon>
        <taxon>Arcoidea</taxon>
        <taxon>Arcidae</taxon>
        <taxon>Tegillarca</taxon>
    </lineage>
</organism>
<keyword evidence="4 7" id="KW-0812">Transmembrane</keyword>
<feature type="transmembrane region" description="Helical" evidence="7">
    <location>
        <begin position="271"/>
        <end position="288"/>
    </location>
</feature>
<dbReference type="PANTHER" id="PTHR22914">
    <property type="entry name" value="CHITIN SYNTHASE"/>
    <property type="match status" value="1"/>
</dbReference>
<evidence type="ECO:0000313" key="8">
    <source>
        <dbReference type="EMBL" id="KAJ8310155.1"/>
    </source>
</evidence>
<dbReference type="SUPFAM" id="SSF53448">
    <property type="entry name" value="Nucleotide-diphospho-sugar transferases"/>
    <property type="match status" value="2"/>
</dbReference>
<feature type="transmembrane region" description="Helical" evidence="7">
    <location>
        <begin position="437"/>
        <end position="457"/>
    </location>
</feature>
<feature type="transmembrane region" description="Helical" evidence="7">
    <location>
        <begin position="213"/>
        <end position="232"/>
    </location>
</feature>
<keyword evidence="9" id="KW-1185">Reference proteome</keyword>
<evidence type="ECO:0000256" key="6">
    <source>
        <dbReference type="ARBA" id="ARBA00023136"/>
    </source>
</evidence>
<evidence type="ECO:0000256" key="2">
    <source>
        <dbReference type="ARBA" id="ARBA00012543"/>
    </source>
</evidence>
<keyword evidence="6 7" id="KW-0472">Membrane</keyword>
<reference evidence="8 9" key="1">
    <citation type="submission" date="2022-12" db="EMBL/GenBank/DDBJ databases">
        <title>Chromosome-level genome of Tegillarca granosa.</title>
        <authorList>
            <person name="Kim J."/>
        </authorList>
    </citation>
    <scope>NUCLEOTIDE SEQUENCE [LARGE SCALE GENOMIC DNA]</scope>
    <source>
        <strain evidence="8">Teg-2019</strain>
        <tissue evidence="8">Adductor muscle</tissue>
    </source>
</reference>
<feature type="transmembrane region" description="Helical" evidence="7">
    <location>
        <begin position="1055"/>
        <end position="1074"/>
    </location>
</feature>
<comment type="caution">
    <text evidence="8">The sequence shown here is derived from an EMBL/GenBank/DDBJ whole genome shotgun (WGS) entry which is preliminary data.</text>
</comment>
<evidence type="ECO:0000256" key="5">
    <source>
        <dbReference type="ARBA" id="ARBA00022989"/>
    </source>
</evidence>
<keyword evidence="3" id="KW-0808">Transferase</keyword>
<dbReference type="EC" id="2.4.1.16" evidence="2"/>
<feature type="transmembrane region" description="Helical" evidence="7">
    <location>
        <begin position="176"/>
        <end position="201"/>
    </location>
</feature>
<dbReference type="Pfam" id="PF03142">
    <property type="entry name" value="Chitin_synth_2"/>
    <property type="match status" value="2"/>
</dbReference>
<dbReference type="EMBL" id="JARBDR010000640">
    <property type="protein sequence ID" value="KAJ8310155.1"/>
    <property type="molecule type" value="Genomic_DNA"/>
</dbReference>
<feature type="transmembrane region" description="Helical" evidence="7">
    <location>
        <begin position="244"/>
        <end position="265"/>
    </location>
</feature>
<accession>A0ABQ9F3H4</accession>
<comment type="subcellular location">
    <subcellularLocation>
        <location evidence="1">Membrane</location>
        <topology evidence="1">Multi-pass membrane protein</topology>
    </subcellularLocation>
</comment>
<name>A0ABQ9F3H4_TEGGR</name>
<keyword evidence="5 7" id="KW-1133">Transmembrane helix</keyword>
<feature type="transmembrane region" description="Helical" evidence="7">
    <location>
        <begin position="1005"/>
        <end position="1024"/>
    </location>
</feature>
<feature type="transmembrane region" description="Helical" evidence="7">
    <location>
        <begin position="409"/>
        <end position="431"/>
    </location>
</feature>
<sequence>MKHVHGDVSFTPSAVKQVFMKIQESPKIGAVTGRIVPSGSGPLIWFQKFEYAIGHWLWKTAEQVFGSILCAPGCFSVYRGSAILPGVMDTFSRIPSTAREYLQFDQGEDRWLCTLLLKEGYRVEYIADAIVSTAAPENIPEFLRQRRRWMVSIISNMLDLQECSNTLRKKNQAISLFYIVYYIFFLVGVTAFTSAVILWGIEVSLRSLTSVDPWIVCTVTYLPFILHLAVCLKIKSKDTQHNVTYILAIFYACLMSLICIGHLAVLFHTGLSKYSFVYLLPYLTPALLHISEFHNLIHVGIYYILSPLFYVLLYTYSVCNMNDISWGTRETKTTENKKILIIEKYLTCIKHLCFELLQCNAMYIIALTIFPFLGPLEFCTFSASLFFIPCVIRTLCERKDFRFKINLCYIIYVAIYCLGFSGVALVIQYNSFTLNDLFYLFLTSISMLLFGLKWLPLTEEQQKKGISNIFLVIACVSRILTAVLLTLHFYPKIGSISFLFNEIKRNCGYHSNEGPMINQSHLQLVHNSSPTSQGINGFTTCIQYKLYIPFFVCIVTSYLCYHFAITACRLRMQQTSFALPLSIALPCYVWFLFFVEFDIISVPNFEFVFKRHEKELQVYLLLGSFVLFNFPSYFGPFNDISLMISRKQEPSRIEPCKHTEESQFLLNNTTYDDVNKMRPKIFVCATMWHETLEEMKILLTSIFRLDYDHAIRRLDYKNEDNFDLDVDDPQHIFYYREHYLLETGMKHNDCITPYGCRKVWTLPGKTKLTVHLKDTELIRNKKRWSQEENIYILTLDGDVSFTPLNVRKIFIKMQESPEIGAVTGRVVPCGSAPIVWFQILEYAIGHWLWKTAENVFGSVLCAPGCFSLYRGSAILSKRVLNTYSRIPSTPREYLQFDQGEDRWLTTLLLKEGYRVEYIDDATVFTAAPENIPEFLKQRRRWTSSIIANLLDLQECSKILRKQNSAISMIFIVYIFILVGITIFTPAALLLLLIEVTLQSLTIVQPWVVYAVTYTPFLIHFLVCFKVKSKDTQHSVTSIFTILYACIEHFMYFLHYVIFCCILTAFVTLTICHGVHEKRKQTES</sequence>
<dbReference type="Proteomes" id="UP001217089">
    <property type="component" value="Unassembled WGS sequence"/>
</dbReference>
<protein>
    <recommendedName>
        <fullName evidence="2">chitin synthase</fullName>
        <ecNumber evidence="2">2.4.1.16</ecNumber>
    </recommendedName>
</protein>
<feature type="transmembrane region" description="Helical" evidence="7">
    <location>
        <begin position="469"/>
        <end position="490"/>
    </location>
</feature>
<evidence type="ECO:0000256" key="7">
    <source>
        <dbReference type="SAM" id="Phobius"/>
    </source>
</evidence>
<feature type="transmembrane region" description="Helical" evidence="7">
    <location>
        <begin position="546"/>
        <end position="565"/>
    </location>
</feature>
<evidence type="ECO:0000313" key="9">
    <source>
        <dbReference type="Proteomes" id="UP001217089"/>
    </source>
</evidence>
<proteinExistence type="predicted"/>
<feature type="transmembrane region" description="Helical" evidence="7">
    <location>
        <begin position="361"/>
        <end position="388"/>
    </location>
</feature>
<feature type="transmembrane region" description="Helical" evidence="7">
    <location>
        <begin position="966"/>
        <end position="993"/>
    </location>
</feature>
<feature type="transmembrane region" description="Helical" evidence="7">
    <location>
        <begin position="300"/>
        <end position="317"/>
    </location>
</feature>
<evidence type="ECO:0000256" key="1">
    <source>
        <dbReference type="ARBA" id="ARBA00004141"/>
    </source>
</evidence>
<evidence type="ECO:0000256" key="4">
    <source>
        <dbReference type="ARBA" id="ARBA00022692"/>
    </source>
</evidence>
<dbReference type="PANTHER" id="PTHR22914:SF42">
    <property type="entry name" value="CHITIN SYNTHASE"/>
    <property type="match status" value="1"/>
</dbReference>
<evidence type="ECO:0000256" key="3">
    <source>
        <dbReference type="ARBA" id="ARBA00022676"/>
    </source>
</evidence>
<feature type="transmembrane region" description="Helical" evidence="7">
    <location>
        <begin position="617"/>
        <end position="637"/>
    </location>
</feature>
<dbReference type="InterPro" id="IPR004835">
    <property type="entry name" value="Chitin_synth"/>
</dbReference>
<keyword evidence="3" id="KW-0328">Glycosyltransferase</keyword>
<gene>
    <name evidence="8" type="ORF">KUTeg_012020</name>
</gene>
<feature type="transmembrane region" description="Helical" evidence="7">
    <location>
        <begin position="577"/>
        <end position="597"/>
    </location>
</feature>
<dbReference type="InterPro" id="IPR029044">
    <property type="entry name" value="Nucleotide-diphossugar_trans"/>
</dbReference>